<dbReference type="Proteomes" id="UP000299211">
    <property type="component" value="Unassembled WGS sequence"/>
</dbReference>
<dbReference type="GeneID" id="43933244"/>
<feature type="region of interest" description="Disordered" evidence="1">
    <location>
        <begin position="208"/>
        <end position="234"/>
    </location>
</feature>
<feature type="compositionally biased region" description="Basic and acidic residues" evidence="1">
    <location>
        <begin position="211"/>
        <end position="234"/>
    </location>
</feature>
<evidence type="ECO:0000313" key="3">
    <source>
        <dbReference type="EMBL" id="GDY80779.1"/>
    </source>
</evidence>
<proteinExistence type="predicted"/>
<gene>
    <name evidence="2" type="ORF">SAV14893_098560</name>
    <name evidence="3" type="ORF">SAV31267_102640</name>
</gene>
<dbReference type="EMBL" id="BJHY01000004">
    <property type="protein sequence ID" value="GDY80779.1"/>
    <property type="molecule type" value="Genomic_DNA"/>
</dbReference>
<dbReference type="Proteomes" id="UP000302139">
    <property type="component" value="Unassembled WGS sequence"/>
</dbReference>
<organism evidence="2 5">
    <name type="scientific">Streptomyces avermitilis</name>
    <dbReference type="NCBI Taxonomy" id="33903"/>
    <lineage>
        <taxon>Bacteria</taxon>
        <taxon>Bacillati</taxon>
        <taxon>Actinomycetota</taxon>
        <taxon>Actinomycetes</taxon>
        <taxon>Kitasatosporales</taxon>
        <taxon>Streptomycetaceae</taxon>
        <taxon>Streptomyces</taxon>
    </lineage>
</organism>
<accession>A0A4D4MEU3</accession>
<comment type="caution">
    <text evidence="2">The sequence shown here is derived from an EMBL/GenBank/DDBJ whole genome shotgun (WGS) entry which is preliminary data.</text>
</comment>
<reference evidence="2 5" key="2">
    <citation type="submission" date="2019-04" db="EMBL/GenBank/DDBJ databases">
        <title>Draft genome sequences of Streptomyces avermitilis NBRC 14893.</title>
        <authorList>
            <person name="Komaki H."/>
            <person name="Tamura T."/>
            <person name="Hosoyama A."/>
        </authorList>
    </citation>
    <scope>NUCLEOTIDE SEQUENCE [LARGE SCALE GENOMIC DNA]</scope>
    <source>
        <strain evidence="2 5">NBRC 14893</strain>
    </source>
</reference>
<dbReference type="OMA" id="PKHNPDG"/>
<dbReference type="AlphaFoldDB" id="A0A4D4MEU3"/>
<dbReference type="EMBL" id="BJHX01000005">
    <property type="protein sequence ID" value="GDY70463.1"/>
    <property type="molecule type" value="Genomic_DNA"/>
</dbReference>
<dbReference type="RefSeq" id="WP_011109674.1">
    <property type="nucleotide sequence ID" value="NZ_BAABTN010000019.1"/>
</dbReference>
<evidence type="ECO:0000313" key="4">
    <source>
        <dbReference type="Proteomes" id="UP000299211"/>
    </source>
</evidence>
<reference evidence="3 4" key="1">
    <citation type="submission" date="2019-04" db="EMBL/GenBank/DDBJ databases">
        <title>Draft genome sequences of Streptomyces avermitilis ATCC 31267.</title>
        <authorList>
            <person name="Komaki H."/>
            <person name="Tamura T."/>
            <person name="Hosoyama A."/>
        </authorList>
    </citation>
    <scope>NUCLEOTIDE SEQUENCE [LARGE SCALE GENOMIC DNA]</scope>
    <source>
        <strain evidence="3 4">ATCC 31267</strain>
    </source>
</reference>
<name>A0A4D4MEU3_STRAX</name>
<evidence type="ECO:0000313" key="5">
    <source>
        <dbReference type="Proteomes" id="UP000302139"/>
    </source>
</evidence>
<evidence type="ECO:0000256" key="1">
    <source>
        <dbReference type="SAM" id="MobiDB-lite"/>
    </source>
</evidence>
<evidence type="ECO:0000313" key="2">
    <source>
        <dbReference type="EMBL" id="GDY70463.1"/>
    </source>
</evidence>
<protein>
    <submittedName>
        <fullName evidence="2">Uncharacterized protein</fullName>
    </submittedName>
</protein>
<sequence length="292" mass="32477">MQSGNELPNDRRAEYFGQCAVMMLNALRQENDADPFSEVTSVDLSAETEPGHEGIYDQALSNALAAIVAAEWPGEEANDKGRVHFARTLLKVIAEKITPDPTTGLCVIPDRDADVRSPWEKQNRAPEGFWDTRIDVDLLTDALDVSGQARHGSGTGRLQRRHVQALLALDHHPTLRTLLEAQSDRDDERAQDEDARSADQARALLELIGDEEAKRRAESAENPNEYHPKHNPDGHDFEECPVCGYETFCIQGLDMSGRVGFGQCIVCSYRRSPRVADQEGFGEHLAWLMGKD</sequence>